<feature type="region of interest" description="Disordered" evidence="1">
    <location>
        <begin position="517"/>
        <end position="545"/>
    </location>
</feature>
<evidence type="ECO:0000313" key="2">
    <source>
        <dbReference type="EMBL" id="SAM00355.1"/>
    </source>
</evidence>
<feature type="compositionally biased region" description="Polar residues" evidence="1">
    <location>
        <begin position="775"/>
        <end position="789"/>
    </location>
</feature>
<feature type="region of interest" description="Disordered" evidence="1">
    <location>
        <begin position="760"/>
        <end position="790"/>
    </location>
</feature>
<accession>A0A168NDY5</accession>
<evidence type="ECO:0000256" key="1">
    <source>
        <dbReference type="SAM" id="MobiDB-lite"/>
    </source>
</evidence>
<feature type="compositionally biased region" description="Polar residues" evidence="1">
    <location>
        <begin position="517"/>
        <end position="533"/>
    </location>
</feature>
<dbReference type="AlphaFoldDB" id="A0A168NDY5"/>
<keyword evidence="3" id="KW-1185">Reference proteome</keyword>
<name>A0A168NDY5_ABSGL</name>
<feature type="compositionally biased region" description="Basic and acidic residues" evidence="1">
    <location>
        <begin position="803"/>
        <end position="813"/>
    </location>
</feature>
<protein>
    <submittedName>
        <fullName evidence="2">Uncharacterized protein</fullName>
    </submittedName>
</protein>
<gene>
    <name evidence="2" type="primary">ABSGL_06036.1 scaffold 7611</name>
</gene>
<reference evidence="2" key="1">
    <citation type="submission" date="2016-04" db="EMBL/GenBank/DDBJ databases">
        <authorList>
            <person name="Evans L.H."/>
            <person name="Alamgir A."/>
            <person name="Owens N."/>
            <person name="Weber N.D."/>
            <person name="Virtaneva K."/>
            <person name="Barbian K."/>
            <person name="Babar A."/>
            <person name="Rosenke K."/>
        </authorList>
    </citation>
    <scope>NUCLEOTIDE SEQUENCE [LARGE SCALE GENOMIC DNA]</scope>
    <source>
        <strain evidence="2">CBS 101.48</strain>
    </source>
</reference>
<organism evidence="2">
    <name type="scientific">Absidia glauca</name>
    <name type="common">Pin mould</name>
    <dbReference type="NCBI Taxonomy" id="4829"/>
    <lineage>
        <taxon>Eukaryota</taxon>
        <taxon>Fungi</taxon>
        <taxon>Fungi incertae sedis</taxon>
        <taxon>Mucoromycota</taxon>
        <taxon>Mucoromycotina</taxon>
        <taxon>Mucoromycetes</taxon>
        <taxon>Mucorales</taxon>
        <taxon>Cunninghamellaceae</taxon>
        <taxon>Absidia</taxon>
    </lineage>
</organism>
<sequence>MDSDMDLMEEILARVDWKRGIRPLGNLATEICFVQKEMPLIKCLVGNLSTSMLVTQSSWTSNLIDTGVLSNLTNDTTMHSLSDLHLLFHTRQQQPGHRTLHHLRLDSQAYFSVNHVLRPTIKFQRALDAALSHLHVDNERAWQELCKVWHDFGYLWPQKIILGHRHHVKHSYQVRSDSERVQQLQVARDHTSALLDIELRKSQRSSLGTSHDDYHIIGHHQEPIRDTDYWRQITSSWKVIKRDDVRPIYEFLPTPMRDSIHHLITIFVHRIPINQPFMLRSVSTNGYLSWRLNPKQQNTNGHQQHSGDISTALHSSTLQSVSANHHSYIQQKAAPVIFSTLPLGGMKATNSLCVWQFSDKDKTIDLESPLLRETRLSTTPAPIKYVRCGSQLYLTPCIPPNTQNSGIVLTSSNSSPSSGAESSTGRRGWDLYVEKAARVRSLEFFDTHQLSEDGSAQHQWTVESPDLGLDLDDDFSTDGHLNVDIAIGRRKPILDQEIISLRQILYLCSVYNQIPRTPSTQQTKRRPTNNTSQSPPIVIPSPVPPAAAGVMAMFRKSTSNDDDDKRAFSNPSTSLGNSHHKRNRNRTTIAATTSTAPLLLPPPPPSSSATKALSSNPASTHSSISTLPYYNLHTYTVLPAPLVSSSCLTTPLSPGFPSPHPSSLPASPYQHYMNPVLAKEHSLINGPEESYWVIELLSKGENKRRQTLASGDSTAFGSPSKERLLTGPSVQFRATPAGIENIRPDTTPLRLKMVVSSETLRSNAREETSNHTLRRTQSFSSVHDLQQPSLGMVPGITNGRNRYHVDHSKHNSNDDNDTADETAQIPPASPMAALSPSLSAPLQQCIIPDGLFQAKATDNIQPYLQLYVAKQNSKTWSHFIKHSSLANIKRWLKTT</sequence>
<dbReference type="EMBL" id="LT553181">
    <property type="protein sequence ID" value="SAM00355.1"/>
    <property type="molecule type" value="Genomic_DNA"/>
</dbReference>
<dbReference type="InParanoid" id="A0A168NDY5"/>
<feature type="region of interest" description="Disordered" evidence="1">
    <location>
        <begin position="803"/>
        <end position="835"/>
    </location>
</feature>
<dbReference type="Proteomes" id="UP000078561">
    <property type="component" value="Unassembled WGS sequence"/>
</dbReference>
<feature type="compositionally biased region" description="Low complexity" evidence="1">
    <location>
        <begin position="587"/>
        <end position="598"/>
    </location>
</feature>
<evidence type="ECO:0000313" key="3">
    <source>
        <dbReference type="Proteomes" id="UP000078561"/>
    </source>
</evidence>
<proteinExistence type="predicted"/>
<dbReference type="OrthoDB" id="2338404at2759"/>
<feature type="region of interest" description="Disordered" evidence="1">
    <location>
        <begin position="558"/>
        <end position="622"/>
    </location>
</feature>